<evidence type="ECO:0000313" key="2">
    <source>
        <dbReference type="Proteomes" id="UP000315471"/>
    </source>
</evidence>
<name>A0A5C6E9D5_9BACT</name>
<dbReference type="EMBL" id="SJPY01000001">
    <property type="protein sequence ID" value="TWU45448.1"/>
    <property type="molecule type" value="Genomic_DNA"/>
</dbReference>
<comment type="caution">
    <text evidence="1">The sequence shown here is derived from an EMBL/GenBank/DDBJ whole genome shotgun (WGS) entry which is preliminary data.</text>
</comment>
<sequence length="132" mass="15299">MAAKVSSPNRSTIYLTKGVTTQVQTSPKSRPFSVALKTVPRTTGRIPLRAFVTEIIRKNENGKDEWYIVDLRSWILLKIATHPPTLIDVVRSITTFLATRFDRFDRFESFRERLKQLWHLFREIVLLVGIAL</sequence>
<accession>A0A5C6E9D5</accession>
<keyword evidence="2" id="KW-1185">Reference proteome</keyword>
<gene>
    <name evidence="1" type="ORF">Q31b_06200</name>
</gene>
<proteinExistence type="predicted"/>
<protein>
    <submittedName>
        <fullName evidence="1">Uncharacterized protein</fullName>
    </submittedName>
</protein>
<dbReference type="AlphaFoldDB" id="A0A5C6E9D5"/>
<evidence type="ECO:0000313" key="1">
    <source>
        <dbReference type="EMBL" id="TWU45448.1"/>
    </source>
</evidence>
<dbReference type="Proteomes" id="UP000315471">
    <property type="component" value="Unassembled WGS sequence"/>
</dbReference>
<reference evidence="1 2" key="1">
    <citation type="submission" date="2019-02" db="EMBL/GenBank/DDBJ databases">
        <title>Deep-cultivation of Planctomycetes and their phenomic and genomic characterization uncovers novel biology.</title>
        <authorList>
            <person name="Wiegand S."/>
            <person name="Jogler M."/>
            <person name="Boedeker C."/>
            <person name="Pinto D."/>
            <person name="Vollmers J."/>
            <person name="Rivas-Marin E."/>
            <person name="Kohn T."/>
            <person name="Peeters S.H."/>
            <person name="Heuer A."/>
            <person name="Rast P."/>
            <person name="Oberbeckmann S."/>
            <person name="Bunk B."/>
            <person name="Jeske O."/>
            <person name="Meyerdierks A."/>
            <person name="Storesund J.E."/>
            <person name="Kallscheuer N."/>
            <person name="Luecker S."/>
            <person name="Lage O.M."/>
            <person name="Pohl T."/>
            <person name="Merkel B.J."/>
            <person name="Hornburger P."/>
            <person name="Mueller R.-W."/>
            <person name="Bruemmer F."/>
            <person name="Labrenz M."/>
            <person name="Spormann A.M."/>
            <person name="Op Den Camp H."/>
            <person name="Overmann J."/>
            <person name="Amann R."/>
            <person name="Jetten M.S.M."/>
            <person name="Mascher T."/>
            <person name="Medema M.H."/>
            <person name="Devos D.P."/>
            <person name="Kaster A.-K."/>
            <person name="Ovreas L."/>
            <person name="Rohde M."/>
            <person name="Galperin M.Y."/>
            <person name="Jogler C."/>
        </authorList>
    </citation>
    <scope>NUCLEOTIDE SEQUENCE [LARGE SCALE GENOMIC DNA]</scope>
    <source>
        <strain evidence="1 2">Q31b</strain>
    </source>
</reference>
<organism evidence="1 2">
    <name type="scientific">Novipirellula aureliae</name>
    <dbReference type="NCBI Taxonomy" id="2527966"/>
    <lineage>
        <taxon>Bacteria</taxon>
        <taxon>Pseudomonadati</taxon>
        <taxon>Planctomycetota</taxon>
        <taxon>Planctomycetia</taxon>
        <taxon>Pirellulales</taxon>
        <taxon>Pirellulaceae</taxon>
        <taxon>Novipirellula</taxon>
    </lineage>
</organism>